<dbReference type="EMBL" id="CAJHUC010002386">
    <property type="protein sequence ID" value="CAD7703737.1"/>
    <property type="molecule type" value="Genomic_DNA"/>
</dbReference>
<dbReference type="OrthoDB" id="445556at2759"/>
<dbReference type="InterPro" id="IPR001623">
    <property type="entry name" value="DnaJ_domain"/>
</dbReference>
<keyword evidence="4" id="KW-1185">Reference proteome</keyword>
<dbReference type="PANTHER" id="PTHR45295">
    <property type="entry name" value="CHAPERONE PROTEIN DNAJ C76, CHLOROPLASTIC"/>
    <property type="match status" value="1"/>
</dbReference>
<proteinExistence type="predicted"/>
<reference evidence="3" key="1">
    <citation type="submission" date="2020-12" db="EMBL/GenBank/DDBJ databases">
        <authorList>
            <person name="Iha C."/>
        </authorList>
    </citation>
    <scope>NUCLEOTIDE SEQUENCE</scope>
</reference>
<dbReference type="CDD" id="cd06257">
    <property type="entry name" value="DnaJ"/>
    <property type="match status" value="1"/>
</dbReference>
<dbReference type="PRINTS" id="PR00625">
    <property type="entry name" value="JDOMAIN"/>
</dbReference>
<name>A0A8S1JCS0_9CHLO</name>
<evidence type="ECO:0000313" key="3">
    <source>
        <dbReference type="EMBL" id="CAD7703737.1"/>
    </source>
</evidence>
<dbReference type="SUPFAM" id="SSF46565">
    <property type="entry name" value="Chaperone J-domain"/>
    <property type="match status" value="1"/>
</dbReference>
<dbReference type="PANTHER" id="PTHR45295:SF1">
    <property type="entry name" value="CHAPERONE PROTEIN DNAJ C76, CHLOROPLASTIC"/>
    <property type="match status" value="1"/>
</dbReference>
<dbReference type="InterPro" id="IPR055572">
    <property type="entry name" value="DUF7148"/>
</dbReference>
<dbReference type="SMART" id="SM00271">
    <property type="entry name" value="DnaJ"/>
    <property type="match status" value="1"/>
</dbReference>
<accession>A0A8S1JCS0</accession>
<feature type="region of interest" description="Disordered" evidence="1">
    <location>
        <begin position="1"/>
        <end position="82"/>
    </location>
</feature>
<evidence type="ECO:0000256" key="1">
    <source>
        <dbReference type="SAM" id="MobiDB-lite"/>
    </source>
</evidence>
<gene>
    <name evidence="3" type="ORF">OSTQU699_LOCUS9094</name>
</gene>
<dbReference type="Proteomes" id="UP000708148">
    <property type="component" value="Unassembled WGS sequence"/>
</dbReference>
<dbReference type="Pfam" id="PF23650">
    <property type="entry name" value="DUF7148"/>
    <property type="match status" value="1"/>
</dbReference>
<evidence type="ECO:0000313" key="4">
    <source>
        <dbReference type="Proteomes" id="UP000708148"/>
    </source>
</evidence>
<dbReference type="PROSITE" id="PS50076">
    <property type="entry name" value="DNAJ_2"/>
    <property type="match status" value="1"/>
</dbReference>
<evidence type="ECO:0000259" key="2">
    <source>
        <dbReference type="PROSITE" id="PS50076"/>
    </source>
</evidence>
<sequence>MAKKAYVRPVHTPQQTKKHALEAPSTRTAQAPTSPTPQANGTMLVGRAPPLGAVTRPVHAAGTGRQRRPRHRCACSEGTAEAEAPDAARDYYEILEVPPGASADAIKANYRRLQKRFHPDVMGDEGHQLSAKVNVAYRTLMDPGLRSQYDRGLREAQGGNSKAWKGPVETPGLVGPLVDGEMLLRDIVKAPVEGENERKQGHRLVVWLREWARTFVFAADLPLPVPLQCDHVDGGVRLAFITTGDGSIKSLGELVFYVTTMNEDKDKSDKVAWAVEVHRVCVGEQRPLPGESRVLRSFQKAIRDRDNASKKGGGPFGVDLSGVAAAMVASTVGVGLLGAVPGSNDRGAAYEAYHLIHDSLEESDSESDAEA</sequence>
<dbReference type="AlphaFoldDB" id="A0A8S1JCS0"/>
<dbReference type="Pfam" id="PF00226">
    <property type="entry name" value="DnaJ"/>
    <property type="match status" value="1"/>
</dbReference>
<protein>
    <recommendedName>
        <fullName evidence="2">J domain-containing protein</fullName>
    </recommendedName>
</protein>
<feature type="domain" description="J" evidence="2">
    <location>
        <begin position="90"/>
        <end position="153"/>
    </location>
</feature>
<comment type="caution">
    <text evidence="3">The sequence shown here is derived from an EMBL/GenBank/DDBJ whole genome shotgun (WGS) entry which is preliminary data.</text>
</comment>
<dbReference type="InterPro" id="IPR036869">
    <property type="entry name" value="J_dom_sf"/>
</dbReference>
<dbReference type="Gene3D" id="1.10.287.110">
    <property type="entry name" value="DnaJ domain"/>
    <property type="match status" value="1"/>
</dbReference>
<organism evidence="3 4">
    <name type="scientific">Ostreobium quekettii</name>
    <dbReference type="NCBI Taxonomy" id="121088"/>
    <lineage>
        <taxon>Eukaryota</taxon>
        <taxon>Viridiplantae</taxon>
        <taxon>Chlorophyta</taxon>
        <taxon>core chlorophytes</taxon>
        <taxon>Ulvophyceae</taxon>
        <taxon>TCBD clade</taxon>
        <taxon>Bryopsidales</taxon>
        <taxon>Ostreobineae</taxon>
        <taxon>Ostreobiaceae</taxon>
        <taxon>Ostreobium</taxon>
    </lineage>
</organism>
<feature type="compositionally biased region" description="Polar residues" evidence="1">
    <location>
        <begin position="25"/>
        <end position="41"/>
    </location>
</feature>